<feature type="region of interest" description="Disordered" evidence="1">
    <location>
        <begin position="13"/>
        <end position="77"/>
    </location>
</feature>
<keyword evidence="2" id="KW-0732">Signal</keyword>
<evidence type="ECO:0008006" key="5">
    <source>
        <dbReference type="Google" id="ProtNLM"/>
    </source>
</evidence>
<reference evidence="3 4" key="1">
    <citation type="submission" date="2024-03" db="EMBL/GenBank/DDBJ databases">
        <title>First Report of Pectobacterium brasiliscabiei causing potato scab in china.</title>
        <authorList>
            <person name="Handique U."/>
        </authorList>
    </citation>
    <scope>NUCLEOTIDE SEQUENCE [LARGE SCALE GENOMIC DNA]</scope>
    <source>
        <strain evidence="3 4">ZRIMU1503</strain>
    </source>
</reference>
<proteinExistence type="predicted"/>
<dbReference type="EMBL" id="JBBAYM010000282">
    <property type="protein sequence ID" value="MEI5617162.1"/>
    <property type="molecule type" value="Genomic_DNA"/>
</dbReference>
<evidence type="ECO:0000313" key="4">
    <source>
        <dbReference type="Proteomes" id="UP001365781"/>
    </source>
</evidence>
<feature type="compositionally biased region" description="Polar residues" evidence="1">
    <location>
        <begin position="34"/>
        <end position="43"/>
    </location>
</feature>
<organism evidence="3 4">
    <name type="scientific">Streptomyces brasiliscabiei</name>
    <dbReference type="NCBI Taxonomy" id="2736302"/>
    <lineage>
        <taxon>Bacteria</taxon>
        <taxon>Bacillati</taxon>
        <taxon>Actinomycetota</taxon>
        <taxon>Actinomycetes</taxon>
        <taxon>Kitasatosporales</taxon>
        <taxon>Streptomycetaceae</taxon>
        <taxon>Streptomyces</taxon>
    </lineage>
</organism>
<name>A0ABU8GVH0_9ACTN</name>
<comment type="caution">
    <text evidence="3">The sequence shown here is derived from an EMBL/GenBank/DDBJ whole genome shotgun (WGS) entry which is preliminary data.</text>
</comment>
<gene>
    <name evidence="3" type="ORF">WB403_49585</name>
</gene>
<keyword evidence="4" id="KW-1185">Reference proteome</keyword>
<evidence type="ECO:0000256" key="1">
    <source>
        <dbReference type="SAM" id="MobiDB-lite"/>
    </source>
</evidence>
<feature type="signal peptide" evidence="2">
    <location>
        <begin position="1"/>
        <end position="15"/>
    </location>
</feature>
<accession>A0ABU8GVH0</accession>
<protein>
    <recommendedName>
        <fullName evidence="5">Secreted protein</fullName>
    </recommendedName>
</protein>
<feature type="non-terminal residue" evidence="3">
    <location>
        <position position="77"/>
    </location>
</feature>
<evidence type="ECO:0000256" key="2">
    <source>
        <dbReference type="SAM" id="SignalP"/>
    </source>
</evidence>
<feature type="chain" id="PRO_5047299595" description="Secreted protein" evidence="2">
    <location>
        <begin position="16"/>
        <end position="77"/>
    </location>
</feature>
<sequence>MASLALTATMGAALAQSTTNATARADGEALGRQVQAQAGTNVENEAAARGVPGFGGTDFPQGTLVDNPDALASEGRP</sequence>
<dbReference type="Proteomes" id="UP001365781">
    <property type="component" value="Unassembled WGS sequence"/>
</dbReference>
<evidence type="ECO:0000313" key="3">
    <source>
        <dbReference type="EMBL" id="MEI5617162.1"/>
    </source>
</evidence>